<evidence type="ECO:0000259" key="15">
    <source>
        <dbReference type="PROSITE" id="PS50016"/>
    </source>
</evidence>
<keyword evidence="8" id="KW-0862">Zinc</keyword>
<dbReference type="InterPro" id="IPR019787">
    <property type="entry name" value="Znf_PHD-finger"/>
</dbReference>
<comment type="caution">
    <text evidence="19">The sequence shown here is derived from an EMBL/GenBank/DDBJ whole genome shotgun (WGS) entry which is preliminary data.</text>
</comment>
<evidence type="ECO:0000313" key="20">
    <source>
        <dbReference type="Proteomes" id="UP000789572"/>
    </source>
</evidence>
<evidence type="ECO:0000256" key="10">
    <source>
        <dbReference type="ARBA" id="ARBA00023242"/>
    </source>
</evidence>
<dbReference type="GO" id="GO:0061630">
    <property type="term" value="F:ubiquitin protein ligase activity"/>
    <property type="evidence" value="ECO:0007669"/>
    <property type="project" value="UniProtKB-EC"/>
</dbReference>
<dbReference type="CDD" id="cd15525">
    <property type="entry name" value="PHD_UHRF1_2"/>
    <property type="match status" value="1"/>
</dbReference>
<dbReference type="Gene3D" id="3.30.40.10">
    <property type="entry name" value="Zinc/RING finger domain, C3HC4 (zinc finger)"/>
    <property type="match status" value="1"/>
</dbReference>
<dbReference type="GO" id="GO:0005634">
    <property type="term" value="C:nucleus"/>
    <property type="evidence" value="ECO:0007669"/>
    <property type="project" value="UniProtKB-SubCell"/>
</dbReference>
<keyword evidence="6 12" id="KW-0863">Zinc-finger</keyword>
<dbReference type="InterPro" id="IPR011011">
    <property type="entry name" value="Znf_FYVE_PHD"/>
</dbReference>
<feature type="domain" description="Ubiquitin-like" evidence="16">
    <location>
        <begin position="2"/>
        <end position="72"/>
    </location>
</feature>
<dbReference type="PROSITE" id="PS01359">
    <property type="entry name" value="ZF_PHD_1"/>
    <property type="match status" value="1"/>
</dbReference>
<dbReference type="InterPro" id="IPR003105">
    <property type="entry name" value="SRA_YDG"/>
</dbReference>
<dbReference type="InterPro" id="IPR019956">
    <property type="entry name" value="Ubiquitin_dom"/>
</dbReference>
<dbReference type="InterPro" id="IPR000626">
    <property type="entry name" value="Ubiquitin-like_dom"/>
</dbReference>
<dbReference type="InterPro" id="IPR045134">
    <property type="entry name" value="UHRF1/2-like"/>
</dbReference>
<dbReference type="Pfam" id="PF13923">
    <property type="entry name" value="zf-C3HC4_2"/>
    <property type="match status" value="1"/>
</dbReference>
<dbReference type="PRINTS" id="PR00348">
    <property type="entry name" value="UBIQUITIN"/>
</dbReference>
<feature type="compositionally biased region" description="Polar residues" evidence="14">
    <location>
        <begin position="95"/>
        <end position="113"/>
    </location>
</feature>
<dbReference type="EC" id="2.3.2.27" evidence="3"/>
<dbReference type="SMART" id="SM00213">
    <property type="entry name" value="UBQ"/>
    <property type="match status" value="1"/>
</dbReference>
<evidence type="ECO:0000256" key="13">
    <source>
        <dbReference type="PROSITE-ProRule" id="PRU00358"/>
    </source>
</evidence>
<dbReference type="SMART" id="SM00466">
    <property type="entry name" value="SRA"/>
    <property type="match status" value="1"/>
</dbReference>
<keyword evidence="4" id="KW-0808">Transferase</keyword>
<evidence type="ECO:0000256" key="2">
    <source>
        <dbReference type="ARBA" id="ARBA00004906"/>
    </source>
</evidence>
<comment type="pathway">
    <text evidence="2">Protein modification; protein ubiquitination.</text>
</comment>
<dbReference type="AlphaFoldDB" id="A0A9N8ZMI0"/>
<evidence type="ECO:0000259" key="16">
    <source>
        <dbReference type="PROSITE" id="PS50053"/>
    </source>
</evidence>
<dbReference type="Proteomes" id="UP000789572">
    <property type="component" value="Unassembled WGS sequence"/>
</dbReference>
<feature type="region of interest" description="Disordered" evidence="14">
    <location>
        <begin position="475"/>
        <end position="496"/>
    </location>
</feature>
<feature type="domain" description="RING-type" evidence="17">
    <location>
        <begin position="548"/>
        <end position="587"/>
    </location>
</feature>
<keyword evidence="20" id="KW-1185">Reference proteome</keyword>
<sequence length="639" mass="71478">MVHLYVKTQDRKERIEFGLTKRVEDLRPTVAKLFGEHVFPPERQRLIYLGKQLENGYTLFDYNVKHESTILLFQKPFVDLESLRDLDVRVVIDNDTTSTPNASTDNSTDADNVNNDKENQESSINFQNSTCDVQGKTSLKCVEAASAKTASTSDANKTTETTAEDYYCTTCKNVASKKCKECGCFECGGKDDEPKTIVCDECQYYFHLYCLKPPLESVPEGDWYCPYCCHNNDDIITPGKGINISSTKKSKMPSATQTKQWGGGMACAGVSKKCEIVDKNHRGKIPGVPVGCTWLYRIHCSESGVHRPPVGGIHGNSDVGAVSVVLAGGYPEDVDNGDEFTYTGSGGRDLKTGNKRTAKQDSDQTLTRANLYLAQTCDIPVNDKVGAVAKNWRKSKPIRVVRSYKLAKHNPKYAPKAGHRYDGLYKVVKYWPEKGVAGYRVWRFLLRRDDDEPAPWTEEGQRYIEQLGLQTCVSGGAGDKRKTDADESSDNELSPRKKALIRTYTPSDKILALIEKDSRNARAWKSLLRIDVTNEAEFLAQIMEEFKCNVCQDLVQNPVTTLCSHNACKECLIKAIVSYDSKCPTCRESLSEKNDDNAYCEPKLEVNNDLVAVFRELIPAYKASSTKKKTTKKTSKSRK</sequence>
<gene>
    <name evidence="19" type="ORF">POCULU_LOCUS2556</name>
</gene>
<reference evidence="19" key="1">
    <citation type="submission" date="2021-06" db="EMBL/GenBank/DDBJ databases">
        <authorList>
            <person name="Kallberg Y."/>
            <person name="Tangrot J."/>
            <person name="Rosling A."/>
        </authorList>
    </citation>
    <scope>NUCLEOTIDE SEQUENCE</scope>
    <source>
        <strain evidence="19">IA702</strain>
    </source>
</reference>
<keyword evidence="11" id="KW-0131">Cell cycle</keyword>
<evidence type="ECO:0000259" key="18">
    <source>
        <dbReference type="PROSITE" id="PS51015"/>
    </source>
</evidence>
<keyword evidence="10 13" id="KW-0539">Nucleus</keyword>
<dbReference type="InterPro" id="IPR036987">
    <property type="entry name" value="SRA-YDG_sf"/>
</dbReference>
<dbReference type="SUPFAM" id="SSF54236">
    <property type="entry name" value="Ubiquitin-like"/>
    <property type="match status" value="1"/>
</dbReference>
<feature type="domain" description="PHD-type" evidence="15">
    <location>
        <begin position="165"/>
        <end position="231"/>
    </location>
</feature>
<feature type="compositionally biased region" description="Basic and acidic residues" evidence="14">
    <location>
        <begin position="348"/>
        <end position="362"/>
    </location>
</feature>
<dbReference type="Gene3D" id="2.30.280.10">
    <property type="entry name" value="SRA-YDG"/>
    <property type="match status" value="1"/>
</dbReference>
<dbReference type="Pfam" id="PF00628">
    <property type="entry name" value="PHD"/>
    <property type="match status" value="1"/>
</dbReference>
<dbReference type="InterPro" id="IPR001841">
    <property type="entry name" value="Znf_RING"/>
</dbReference>
<evidence type="ECO:0000313" key="19">
    <source>
        <dbReference type="EMBL" id="CAG8500705.1"/>
    </source>
</evidence>
<dbReference type="OrthoDB" id="2270193at2759"/>
<dbReference type="PANTHER" id="PTHR14140">
    <property type="entry name" value="E3 UBIQUITIN-PROTEIN LIGASE UHRF-RELATED"/>
    <property type="match status" value="1"/>
</dbReference>
<dbReference type="SUPFAM" id="SSF57903">
    <property type="entry name" value="FYVE/PHD zinc finger"/>
    <property type="match status" value="1"/>
</dbReference>
<dbReference type="InterPro" id="IPR013083">
    <property type="entry name" value="Znf_RING/FYVE/PHD"/>
</dbReference>
<evidence type="ECO:0000256" key="8">
    <source>
        <dbReference type="ARBA" id="ARBA00022833"/>
    </source>
</evidence>
<name>A0A9N8ZMI0_9GLOM</name>
<dbReference type="PROSITE" id="PS51015">
    <property type="entry name" value="YDG"/>
    <property type="match status" value="1"/>
</dbReference>
<dbReference type="InterPro" id="IPR001965">
    <property type="entry name" value="Znf_PHD"/>
</dbReference>
<dbReference type="PANTHER" id="PTHR14140:SF45">
    <property type="entry name" value="RING-TYPE E3 UBIQUITIN TRANSFERASE"/>
    <property type="match status" value="1"/>
</dbReference>
<dbReference type="EMBL" id="CAJVPJ010000244">
    <property type="protein sequence ID" value="CAG8500705.1"/>
    <property type="molecule type" value="Genomic_DNA"/>
</dbReference>
<evidence type="ECO:0000256" key="9">
    <source>
        <dbReference type="ARBA" id="ARBA00023125"/>
    </source>
</evidence>
<evidence type="ECO:0000256" key="7">
    <source>
        <dbReference type="ARBA" id="ARBA00022786"/>
    </source>
</evidence>
<dbReference type="GO" id="GO:0008270">
    <property type="term" value="F:zinc ion binding"/>
    <property type="evidence" value="ECO:0007669"/>
    <property type="project" value="UniProtKB-KW"/>
</dbReference>
<evidence type="ECO:0000256" key="4">
    <source>
        <dbReference type="ARBA" id="ARBA00022679"/>
    </source>
</evidence>
<feature type="domain" description="YDG" evidence="18">
    <location>
        <begin position="283"/>
        <end position="448"/>
    </location>
</feature>
<evidence type="ECO:0000256" key="14">
    <source>
        <dbReference type="SAM" id="MobiDB-lite"/>
    </source>
</evidence>
<dbReference type="SUPFAM" id="SSF88697">
    <property type="entry name" value="PUA domain-like"/>
    <property type="match status" value="1"/>
</dbReference>
<dbReference type="Gene3D" id="2.30.30.1150">
    <property type="match status" value="1"/>
</dbReference>
<feature type="region of interest" description="Disordered" evidence="14">
    <location>
        <begin position="95"/>
        <end position="121"/>
    </location>
</feature>
<keyword evidence="5" id="KW-0479">Metal-binding</keyword>
<dbReference type="InterPro" id="IPR015947">
    <property type="entry name" value="PUA-like_sf"/>
</dbReference>
<evidence type="ECO:0000256" key="12">
    <source>
        <dbReference type="PROSITE-ProRule" id="PRU00175"/>
    </source>
</evidence>
<feature type="region of interest" description="Disordered" evidence="14">
    <location>
        <begin position="342"/>
        <end position="362"/>
    </location>
</feature>
<dbReference type="PROSITE" id="PS50016">
    <property type="entry name" value="ZF_PHD_2"/>
    <property type="match status" value="1"/>
</dbReference>
<comment type="subcellular location">
    <subcellularLocation>
        <location evidence="13">Nucleus</location>
    </subcellularLocation>
</comment>
<dbReference type="PROSITE" id="PS50053">
    <property type="entry name" value="UBIQUITIN_2"/>
    <property type="match status" value="1"/>
</dbReference>
<dbReference type="GO" id="GO:0016567">
    <property type="term" value="P:protein ubiquitination"/>
    <property type="evidence" value="ECO:0007669"/>
    <property type="project" value="TreeGrafter"/>
</dbReference>
<dbReference type="Pfam" id="PF00240">
    <property type="entry name" value="ubiquitin"/>
    <property type="match status" value="1"/>
</dbReference>
<evidence type="ECO:0000256" key="11">
    <source>
        <dbReference type="ARBA" id="ARBA00023306"/>
    </source>
</evidence>
<accession>A0A9N8ZMI0</accession>
<evidence type="ECO:0000256" key="1">
    <source>
        <dbReference type="ARBA" id="ARBA00000900"/>
    </source>
</evidence>
<dbReference type="InterPro" id="IPR019786">
    <property type="entry name" value="Zinc_finger_PHD-type_CS"/>
</dbReference>
<dbReference type="InterPro" id="IPR029071">
    <property type="entry name" value="Ubiquitin-like_domsf"/>
</dbReference>
<organism evidence="19 20">
    <name type="scientific">Paraglomus occultum</name>
    <dbReference type="NCBI Taxonomy" id="144539"/>
    <lineage>
        <taxon>Eukaryota</taxon>
        <taxon>Fungi</taxon>
        <taxon>Fungi incertae sedis</taxon>
        <taxon>Mucoromycota</taxon>
        <taxon>Glomeromycotina</taxon>
        <taxon>Glomeromycetes</taxon>
        <taxon>Paraglomerales</taxon>
        <taxon>Paraglomeraceae</taxon>
        <taxon>Paraglomus</taxon>
    </lineage>
</organism>
<protein>
    <recommendedName>
        <fullName evidence="3">RING-type E3 ubiquitin transferase</fullName>
        <ecNumber evidence="3">2.3.2.27</ecNumber>
    </recommendedName>
</protein>
<evidence type="ECO:0000256" key="5">
    <source>
        <dbReference type="ARBA" id="ARBA00022723"/>
    </source>
</evidence>
<dbReference type="SMART" id="SM00184">
    <property type="entry name" value="RING"/>
    <property type="match status" value="2"/>
</dbReference>
<dbReference type="Pfam" id="PF02182">
    <property type="entry name" value="SAD_SRA"/>
    <property type="match status" value="1"/>
</dbReference>
<dbReference type="GO" id="GO:0044027">
    <property type="term" value="P:negative regulation of gene expression via chromosomal CpG island methylation"/>
    <property type="evidence" value="ECO:0007669"/>
    <property type="project" value="TreeGrafter"/>
</dbReference>
<dbReference type="SMART" id="SM00249">
    <property type="entry name" value="PHD"/>
    <property type="match status" value="1"/>
</dbReference>
<dbReference type="Gene3D" id="3.10.20.90">
    <property type="entry name" value="Phosphatidylinositol 3-kinase Catalytic Subunit, Chain A, domain 1"/>
    <property type="match status" value="1"/>
</dbReference>
<keyword evidence="7" id="KW-0833">Ubl conjugation pathway</keyword>
<comment type="catalytic activity">
    <reaction evidence="1">
        <text>S-ubiquitinyl-[E2 ubiquitin-conjugating enzyme]-L-cysteine + [acceptor protein]-L-lysine = [E2 ubiquitin-conjugating enzyme]-L-cysteine + N(6)-ubiquitinyl-[acceptor protein]-L-lysine.</text>
        <dbReference type="EC" id="2.3.2.27"/>
    </reaction>
</comment>
<proteinExistence type="predicted"/>
<dbReference type="SUPFAM" id="SSF57850">
    <property type="entry name" value="RING/U-box"/>
    <property type="match status" value="1"/>
</dbReference>
<dbReference type="GO" id="GO:0003677">
    <property type="term" value="F:DNA binding"/>
    <property type="evidence" value="ECO:0007669"/>
    <property type="project" value="UniProtKB-KW"/>
</dbReference>
<dbReference type="PROSITE" id="PS50089">
    <property type="entry name" value="ZF_RING_2"/>
    <property type="match status" value="1"/>
</dbReference>
<evidence type="ECO:0000256" key="6">
    <source>
        <dbReference type="ARBA" id="ARBA00022771"/>
    </source>
</evidence>
<keyword evidence="9" id="KW-0238">DNA-binding</keyword>
<evidence type="ECO:0000256" key="3">
    <source>
        <dbReference type="ARBA" id="ARBA00012483"/>
    </source>
</evidence>
<evidence type="ECO:0000259" key="17">
    <source>
        <dbReference type="PROSITE" id="PS50089"/>
    </source>
</evidence>